<dbReference type="AlphaFoldDB" id="A0A015MW64"/>
<organism evidence="2 3">
    <name type="scientific">Rhizophagus irregularis (strain DAOM 197198w)</name>
    <name type="common">Glomus intraradices</name>
    <dbReference type="NCBI Taxonomy" id="1432141"/>
    <lineage>
        <taxon>Eukaryota</taxon>
        <taxon>Fungi</taxon>
        <taxon>Fungi incertae sedis</taxon>
        <taxon>Mucoromycota</taxon>
        <taxon>Glomeromycotina</taxon>
        <taxon>Glomeromycetes</taxon>
        <taxon>Glomerales</taxon>
        <taxon>Glomeraceae</taxon>
        <taxon>Rhizophagus</taxon>
    </lineage>
</organism>
<dbReference type="Gene3D" id="1.10.510.10">
    <property type="entry name" value="Transferase(Phosphotransferase) domain 1"/>
    <property type="match status" value="1"/>
</dbReference>
<name>A0A015MW64_RHIIW</name>
<dbReference type="InterPro" id="IPR001245">
    <property type="entry name" value="Ser-Thr/Tyr_kinase_cat_dom"/>
</dbReference>
<dbReference type="GO" id="GO:0004672">
    <property type="term" value="F:protein kinase activity"/>
    <property type="evidence" value="ECO:0007669"/>
    <property type="project" value="InterPro"/>
</dbReference>
<dbReference type="PANTHER" id="PTHR45756">
    <property type="entry name" value="PALMITOYLTRANSFERASE"/>
    <property type="match status" value="1"/>
</dbReference>
<protein>
    <submittedName>
        <fullName evidence="2">Kin3p</fullName>
    </submittedName>
</protein>
<dbReference type="OrthoDB" id="2344656at2759"/>
<dbReference type="Proteomes" id="UP000022910">
    <property type="component" value="Unassembled WGS sequence"/>
</dbReference>
<proteinExistence type="predicted"/>
<keyword evidence="3" id="KW-1185">Reference proteome</keyword>
<dbReference type="EMBL" id="JEMT01016279">
    <property type="protein sequence ID" value="EXX71013.1"/>
    <property type="molecule type" value="Genomic_DNA"/>
</dbReference>
<sequence>MSDNYEAYIIDLGLCKPINDSLQAENETNYGVLPYMAPEILKNDPYTSARDIYSFSMIMWEFTSGVPPFSNKVYDNCQLILDICNGERPEIIKGTPKCYIDLMKKCWDGKPENRPTIVSLEHIITQWFRSVSKYYELNEENDEHFAYMDDDILQFRSDIEEFVEANKSLLSQEQTNTYIEQSRPQLSNTSRSF</sequence>
<evidence type="ECO:0000313" key="2">
    <source>
        <dbReference type="EMBL" id="EXX71013.1"/>
    </source>
</evidence>
<dbReference type="SUPFAM" id="SSF56112">
    <property type="entry name" value="Protein kinase-like (PK-like)"/>
    <property type="match status" value="1"/>
</dbReference>
<feature type="domain" description="Protein kinase" evidence="1">
    <location>
        <begin position="1"/>
        <end position="128"/>
    </location>
</feature>
<reference evidence="2 3" key="1">
    <citation type="submission" date="2014-02" db="EMBL/GenBank/DDBJ databases">
        <title>Single nucleus genome sequencing reveals high similarity among nuclei of an endomycorrhizal fungus.</title>
        <authorList>
            <person name="Lin K."/>
            <person name="Geurts R."/>
            <person name="Zhang Z."/>
            <person name="Limpens E."/>
            <person name="Saunders D.G."/>
            <person name="Mu D."/>
            <person name="Pang E."/>
            <person name="Cao H."/>
            <person name="Cha H."/>
            <person name="Lin T."/>
            <person name="Zhou Q."/>
            <person name="Shang Y."/>
            <person name="Li Y."/>
            <person name="Ivanov S."/>
            <person name="Sharma T."/>
            <person name="Velzen R.V."/>
            <person name="Ruijter N.D."/>
            <person name="Aanen D.K."/>
            <person name="Win J."/>
            <person name="Kamoun S."/>
            <person name="Bisseling T."/>
            <person name="Huang S."/>
        </authorList>
    </citation>
    <scope>NUCLEOTIDE SEQUENCE [LARGE SCALE GENOMIC DNA]</scope>
    <source>
        <strain evidence="3">DAOM197198w</strain>
    </source>
</reference>
<evidence type="ECO:0000259" key="1">
    <source>
        <dbReference type="PROSITE" id="PS50011"/>
    </source>
</evidence>
<dbReference type="HOGENOM" id="CLU_000288_7_0_1"/>
<dbReference type="InterPro" id="IPR000719">
    <property type="entry name" value="Prot_kinase_dom"/>
</dbReference>
<accession>A0A015MW64</accession>
<gene>
    <name evidence="2" type="ORF">RirG_082280</name>
</gene>
<dbReference type="InterPro" id="IPR053215">
    <property type="entry name" value="TKL_Ser/Thr_kinase"/>
</dbReference>
<dbReference type="PROSITE" id="PS50011">
    <property type="entry name" value="PROTEIN_KINASE_DOM"/>
    <property type="match status" value="1"/>
</dbReference>
<dbReference type="Pfam" id="PF07714">
    <property type="entry name" value="PK_Tyr_Ser-Thr"/>
    <property type="match status" value="1"/>
</dbReference>
<dbReference type="GO" id="GO:0005524">
    <property type="term" value="F:ATP binding"/>
    <property type="evidence" value="ECO:0007669"/>
    <property type="project" value="InterPro"/>
</dbReference>
<evidence type="ECO:0000313" key="3">
    <source>
        <dbReference type="Proteomes" id="UP000022910"/>
    </source>
</evidence>
<dbReference type="PANTHER" id="PTHR45756:SF1">
    <property type="entry name" value="PROTEIN KINASE DOMAIN CONTAINING PROTEIN"/>
    <property type="match status" value="1"/>
</dbReference>
<dbReference type="InterPro" id="IPR011009">
    <property type="entry name" value="Kinase-like_dom_sf"/>
</dbReference>
<comment type="caution">
    <text evidence="2">The sequence shown here is derived from an EMBL/GenBank/DDBJ whole genome shotgun (WGS) entry which is preliminary data.</text>
</comment>